<name>A0A5P1EFA4_ASPOF</name>
<evidence type="ECO:0000313" key="3">
    <source>
        <dbReference type="EMBL" id="ONK64556.1"/>
    </source>
</evidence>
<feature type="repeat" description="PPR" evidence="2">
    <location>
        <begin position="443"/>
        <end position="477"/>
    </location>
</feature>
<dbReference type="Pfam" id="PF13041">
    <property type="entry name" value="PPR_2"/>
    <property type="match status" value="2"/>
</dbReference>
<keyword evidence="1" id="KW-0677">Repeat</keyword>
<organism evidence="3 4">
    <name type="scientific">Asparagus officinalis</name>
    <name type="common">Garden asparagus</name>
    <dbReference type="NCBI Taxonomy" id="4686"/>
    <lineage>
        <taxon>Eukaryota</taxon>
        <taxon>Viridiplantae</taxon>
        <taxon>Streptophyta</taxon>
        <taxon>Embryophyta</taxon>
        <taxon>Tracheophyta</taxon>
        <taxon>Spermatophyta</taxon>
        <taxon>Magnoliopsida</taxon>
        <taxon>Liliopsida</taxon>
        <taxon>Asparagales</taxon>
        <taxon>Asparagaceae</taxon>
        <taxon>Asparagoideae</taxon>
        <taxon>Asparagus</taxon>
    </lineage>
</organism>
<dbReference type="GO" id="GO:0099402">
    <property type="term" value="P:plant organ development"/>
    <property type="evidence" value="ECO:0007669"/>
    <property type="project" value="UniProtKB-ARBA"/>
</dbReference>
<feature type="repeat" description="PPR" evidence="2">
    <location>
        <begin position="240"/>
        <end position="274"/>
    </location>
</feature>
<dbReference type="FunFam" id="1.25.40.10:FF:000351">
    <property type="entry name" value="Pentatricopeptide repeat-containing protein"/>
    <property type="match status" value="1"/>
</dbReference>
<keyword evidence="4" id="KW-1185">Reference proteome</keyword>
<evidence type="ECO:0000256" key="2">
    <source>
        <dbReference type="PROSITE-ProRule" id="PRU00708"/>
    </source>
</evidence>
<dbReference type="OMA" id="HVGCIVD"/>
<dbReference type="NCBIfam" id="TIGR00756">
    <property type="entry name" value="PPR"/>
    <property type="match status" value="5"/>
</dbReference>
<dbReference type="FunFam" id="1.25.40.10:FF:000343">
    <property type="entry name" value="Pentatricopeptide repeat-containing protein At3g58590"/>
    <property type="match status" value="1"/>
</dbReference>
<dbReference type="InterPro" id="IPR046960">
    <property type="entry name" value="PPR_At4g14850-like_plant"/>
</dbReference>
<dbReference type="Proteomes" id="UP000243459">
    <property type="component" value="Chromosome 7"/>
</dbReference>
<sequence length="558" mass="62175">MARIISTHSLTAKSIPELFKSGKISLARKVFDEIPNKNIVSYSSMIYGCSSHGLFQKSLNLFSELQKTGFSPNSFTFVAMLLTAAGIRDFWLGETIHGRIVKSGWESNPFVRTSLLDFYAKCGGVAIAYSLFEEMSEPSLVSCNAMISGFVHNDHYEEALLLFKELWVFDLVPNCVTMMSITQGCIGYGSFELCESIHGYIVKSGLDCDVSVMNSVLNMYLSLGNLEIAKDFFDKMVVLDVVSWTSMMGFLLEVENTNEVLSMFIRMKGSGISPDMIAMVNVITACTLLGDLRRGRSIHNQILTAGIGLELPIVNSLISMYSKCKDLESAKTLFDHIFNKSLVSWSAMISGYVHNEQHSKGFGLLIRMRREENYNIDSVTLVSLLASSSKIASLELCSQLHAYGIKLGSVHIIPVSNSLVSAYGKCGQVSLAFEVFKEMNHRDSTSWNAMISSYGINGKGEDAIYLFQDMENCGEEPDSFTYLNVLNACSHSGLVDAGLAIFEKMVREKKVDQRGEHFGCVVDMLVKRVKMFGRLCFLGVEHMRMLVMLKWQQIGCRR</sequence>
<dbReference type="FunFam" id="1.25.40.10:FF:000158">
    <property type="entry name" value="pentatricopeptide repeat-containing protein At2g33680"/>
    <property type="match status" value="1"/>
</dbReference>
<dbReference type="PANTHER" id="PTHR47926">
    <property type="entry name" value="PENTATRICOPEPTIDE REPEAT-CONTAINING PROTEIN"/>
    <property type="match status" value="1"/>
</dbReference>
<dbReference type="GO" id="GO:0003723">
    <property type="term" value="F:RNA binding"/>
    <property type="evidence" value="ECO:0007669"/>
    <property type="project" value="InterPro"/>
</dbReference>
<reference evidence="4" key="1">
    <citation type="journal article" date="2017" name="Nat. Commun.">
        <title>The asparagus genome sheds light on the origin and evolution of a young Y chromosome.</title>
        <authorList>
            <person name="Harkess A."/>
            <person name="Zhou J."/>
            <person name="Xu C."/>
            <person name="Bowers J.E."/>
            <person name="Van der Hulst R."/>
            <person name="Ayyampalayam S."/>
            <person name="Mercati F."/>
            <person name="Riccardi P."/>
            <person name="McKain M.R."/>
            <person name="Kakrana A."/>
            <person name="Tang H."/>
            <person name="Ray J."/>
            <person name="Groenendijk J."/>
            <person name="Arikit S."/>
            <person name="Mathioni S.M."/>
            <person name="Nakano M."/>
            <person name="Shan H."/>
            <person name="Telgmann-Rauber A."/>
            <person name="Kanno A."/>
            <person name="Yue Z."/>
            <person name="Chen H."/>
            <person name="Li W."/>
            <person name="Chen Y."/>
            <person name="Xu X."/>
            <person name="Zhang Y."/>
            <person name="Luo S."/>
            <person name="Chen H."/>
            <person name="Gao J."/>
            <person name="Mao Z."/>
            <person name="Pires J.C."/>
            <person name="Luo M."/>
            <person name="Kudrna D."/>
            <person name="Wing R.A."/>
            <person name="Meyers B.C."/>
            <person name="Yi K."/>
            <person name="Kong H."/>
            <person name="Lavrijsen P."/>
            <person name="Sunseri F."/>
            <person name="Falavigna A."/>
            <person name="Ye Y."/>
            <person name="Leebens-Mack J.H."/>
            <person name="Chen G."/>
        </authorList>
    </citation>
    <scope>NUCLEOTIDE SEQUENCE [LARGE SCALE GENOMIC DNA]</scope>
    <source>
        <strain evidence="4">cv. DH0086</strain>
    </source>
</reference>
<evidence type="ECO:0000313" key="4">
    <source>
        <dbReference type="Proteomes" id="UP000243459"/>
    </source>
</evidence>
<dbReference type="Gramene" id="ONK64556">
    <property type="protein sequence ID" value="ONK64556"/>
    <property type="gene ID" value="A4U43_C07F27320"/>
</dbReference>
<dbReference type="FunFam" id="1.25.40.10:FF:000364">
    <property type="entry name" value="Pentatricopeptide repeat (PPR-like) superfamily protein"/>
    <property type="match status" value="1"/>
</dbReference>
<dbReference type="InterPro" id="IPR011990">
    <property type="entry name" value="TPR-like_helical_dom_sf"/>
</dbReference>
<feature type="repeat" description="PPR" evidence="2">
    <location>
        <begin position="478"/>
        <end position="508"/>
    </location>
</feature>
<dbReference type="Gene3D" id="1.25.40.10">
    <property type="entry name" value="Tetratricopeptide repeat domain"/>
    <property type="match status" value="5"/>
</dbReference>
<feature type="repeat" description="PPR" evidence="2">
    <location>
        <begin position="139"/>
        <end position="173"/>
    </location>
</feature>
<dbReference type="InterPro" id="IPR002885">
    <property type="entry name" value="PPR_rpt"/>
</dbReference>
<feature type="repeat" description="PPR" evidence="2">
    <location>
        <begin position="38"/>
        <end position="72"/>
    </location>
</feature>
<dbReference type="PANTHER" id="PTHR47926:SF452">
    <property type="entry name" value="PENTATRICOPEPTIDE REPEAT-CONTAINING PROTEIN"/>
    <property type="match status" value="1"/>
</dbReference>
<protein>
    <recommendedName>
        <fullName evidence="5">Pentatricopeptide repeat-containing protein</fullName>
    </recommendedName>
</protein>
<evidence type="ECO:0008006" key="5">
    <source>
        <dbReference type="Google" id="ProtNLM"/>
    </source>
</evidence>
<dbReference type="GO" id="GO:0009451">
    <property type="term" value="P:RNA modification"/>
    <property type="evidence" value="ECO:0007669"/>
    <property type="project" value="InterPro"/>
</dbReference>
<accession>A0A5P1EFA4</accession>
<gene>
    <name evidence="3" type="ORF">A4U43_C07F27320</name>
</gene>
<dbReference type="EMBL" id="CM007387">
    <property type="protein sequence ID" value="ONK64556.1"/>
    <property type="molecule type" value="Genomic_DNA"/>
</dbReference>
<evidence type="ECO:0000256" key="1">
    <source>
        <dbReference type="ARBA" id="ARBA00022737"/>
    </source>
</evidence>
<dbReference type="PROSITE" id="PS51375">
    <property type="entry name" value="PPR"/>
    <property type="match status" value="5"/>
</dbReference>
<dbReference type="AlphaFoldDB" id="A0A5P1EFA4"/>
<proteinExistence type="predicted"/>
<dbReference type="Pfam" id="PF01535">
    <property type="entry name" value="PPR"/>
    <property type="match status" value="7"/>
</dbReference>